<reference evidence="2" key="1">
    <citation type="submission" date="2016-04" db="EMBL/GenBank/DDBJ databases">
        <authorList>
            <person name="Evans L.H."/>
            <person name="Alamgir A."/>
            <person name="Owens N."/>
            <person name="Weber N.D."/>
            <person name="Virtaneva K."/>
            <person name="Barbian K."/>
            <person name="Babar A."/>
            <person name="Rosenke K."/>
        </authorList>
    </citation>
    <scope>NUCLEOTIDE SEQUENCE</scope>
    <source>
        <strain evidence="2">86-1</strain>
    </source>
</reference>
<feature type="transmembrane region" description="Helical" evidence="1">
    <location>
        <begin position="29"/>
        <end position="52"/>
    </location>
</feature>
<keyword evidence="1" id="KW-0812">Transmembrane</keyword>
<evidence type="ECO:0000256" key="1">
    <source>
        <dbReference type="SAM" id="Phobius"/>
    </source>
</evidence>
<dbReference type="AlphaFoldDB" id="A0A212JQT4"/>
<gene>
    <name evidence="2" type="ORF">KL86DYS1_30085</name>
</gene>
<keyword evidence="1" id="KW-1133">Transmembrane helix</keyword>
<protein>
    <submittedName>
        <fullName evidence="2">Uncharacterized protein</fullName>
    </submittedName>
</protein>
<name>A0A212JQT4_9BACT</name>
<evidence type="ECO:0000313" key="2">
    <source>
        <dbReference type="EMBL" id="SBW01782.1"/>
    </source>
</evidence>
<proteinExistence type="predicted"/>
<keyword evidence="1" id="KW-0472">Membrane</keyword>
<sequence length="142" mass="16104">MPGKSVFFSFAPQLKSYLSLYRKLMRNSYSLTVSKFGLLIVTVLYLGSINFFHHIHKIDDTMILHSHPYKKGCDGKPAHTHTKTELQLIQHLSAFEVIDLSASIVDLSIPFVKPVVLLAYSSAVLHFQYHSGCFLLRPPPFL</sequence>
<dbReference type="EMBL" id="FLUM01000003">
    <property type="protein sequence ID" value="SBW01782.1"/>
    <property type="molecule type" value="Genomic_DNA"/>
</dbReference>
<accession>A0A212JQT4</accession>
<organism evidence="2">
    <name type="scientific">uncultured Dysgonomonas sp</name>
    <dbReference type="NCBI Taxonomy" id="206096"/>
    <lineage>
        <taxon>Bacteria</taxon>
        <taxon>Pseudomonadati</taxon>
        <taxon>Bacteroidota</taxon>
        <taxon>Bacteroidia</taxon>
        <taxon>Bacteroidales</taxon>
        <taxon>Dysgonomonadaceae</taxon>
        <taxon>Dysgonomonas</taxon>
        <taxon>environmental samples</taxon>
    </lineage>
</organism>